<evidence type="ECO:0000313" key="3">
    <source>
        <dbReference type="Proteomes" id="UP000250321"/>
    </source>
</evidence>
<gene>
    <name evidence="2" type="ORF">Pyn_25242</name>
</gene>
<dbReference type="Proteomes" id="UP000250321">
    <property type="component" value="Unassembled WGS sequence"/>
</dbReference>
<accession>A0A314YBS4</accession>
<organism evidence="2 3">
    <name type="scientific">Prunus yedoensis var. nudiflora</name>
    <dbReference type="NCBI Taxonomy" id="2094558"/>
    <lineage>
        <taxon>Eukaryota</taxon>
        <taxon>Viridiplantae</taxon>
        <taxon>Streptophyta</taxon>
        <taxon>Embryophyta</taxon>
        <taxon>Tracheophyta</taxon>
        <taxon>Spermatophyta</taxon>
        <taxon>Magnoliopsida</taxon>
        <taxon>eudicotyledons</taxon>
        <taxon>Gunneridae</taxon>
        <taxon>Pentapetalae</taxon>
        <taxon>rosids</taxon>
        <taxon>fabids</taxon>
        <taxon>Rosales</taxon>
        <taxon>Rosaceae</taxon>
        <taxon>Amygdaloideae</taxon>
        <taxon>Amygdaleae</taxon>
        <taxon>Prunus</taxon>
    </lineage>
</organism>
<proteinExistence type="predicted"/>
<keyword evidence="3" id="KW-1185">Reference proteome</keyword>
<reference evidence="2 3" key="1">
    <citation type="submission" date="2018-02" db="EMBL/GenBank/DDBJ databases">
        <title>Draft genome of wild Prunus yedoensis var. nudiflora.</title>
        <authorList>
            <person name="Baek S."/>
            <person name="Kim J.-H."/>
            <person name="Choi K."/>
            <person name="Kim G.-B."/>
            <person name="Cho A."/>
            <person name="Jang H."/>
            <person name="Shin C.-H."/>
            <person name="Yu H.-J."/>
            <person name="Mun J.-H."/>
        </authorList>
    </citation>
    <scope>NUCLEOTIDE SEQUENCE [LARGE SCALE GENOMIC DNA]</scope>
    <source>
        <strain evidence="3">cv. Jeju island</strain>
        <tissue evidence="2">Leaf</tissue>
    </source>
</reference>
<sequence>MRKSRWVGIEEIGRKKGEEIRTEVLGSWGNGYGLGWRVRRNQGVGGRRNREEEIEAGVLGKKGGRNHAARGGRRNREEMGKK</sequence>
<evidence type="ECO:0000313" key="2">
    <source>
        <dbReference type="EMBL" id="PQQ02281.1"/>
    </source>
</evidence>
<protein>
    <submittedName>
        <fullName evidence="2">Uncharacterized protein</fullName>
    </submittedName>
</protein>
<feature type="compositionally biased region" description="Basic residues" evidence="1">
    <location>
        <begin position="62"/>
        <end position="73"/>
    </location>
</feature>
<feature type="region of interest" description="Disordered" evidence="1">
    <location>
        <begin position="55"/>
        <end position="82"/>
    </location>
</feature>
<dbReference type="EMBL" id="PJQY01001479">
    <property type="protein sequence ID" value="PQQ02281.1"/>
    <property type="molecule type" value="Genomic_DNA"/>
</dbReference>
<evidence type="ECO:0000256" key="1">
    <source>
        <dbReference type="SAM" id="MobiDB-lite"/>
    </source>
</evidence>
<comment type="caution">
    <text evidence="2">The sequence shown here is derived from an EMBL/GenBank/DDBJ whole genome shotgun (WGS) entry which is preliminary data.</text>
</comment>
<dbReference type="AlphaFoldDB" id="A0A314YBS4"/>
<name>A0A314YBS4_PRUYE</name>